<feature type="domain" description="Dihydroorotate dehydrogenase catalytic" evidence="7">
    <location>
        <begin position="3"/>
        <end position="289"/>
    </location>
</feature>
<keyword evidence="5" id="KW-0665">Pyrimidine biosynthesis</keyword>
<dbReference type="GO" id="GO:0004152">
    <property type="term" value="F:dihydroorotate dehydrogenase activity"/>
    <property type="evidence" value="ECO:0007669"/>
    <property type="project" value="InterPro"/>
</dbReference>
<dbReference type="NCBIfam" id="NF005741">
    <property type="entry name" value="PRK07565.1"/>
    <property type="match status" value="1"/>
</dbReference>
<keyword evidence="3" id="KW-0285">Flavoprotein</keyword>
<comment type="pathway">
    <text evidence="2">Pyrimidine metabolism; UMP biosynthesis via de novo pathway.</text>
</comment>
<dbReference type="GO" id="GO:0044205">
    <property type="term" value="P:'de novo' UMP biosynthetic process"/>
    <property type="evidence" value="ECO:0007669"/>
    <property type="project" value="UniProtKB-UniPathway"/>
</dbReference>
<keyword evidence="6" id="KW-0560">Oxidoreductase</keyword>
<evidence type="ECO:0000256" key="4">
    <source>
        <dbReference type="ARBA" id="ARBA00022643"/>
    </source>
</evidence>
<organism evidence="8 9">
    <name type="scientific">Actinocrinis puniceicyclus</name>
    <dbReference type="NCBI Taxonomy" id="977794"/>
    <lineage>
        <taxon>Bacteria</taxon>
        <taxon>Bacillati</taxon>
        <taxon>Actinomycetota</taxon>
        <taxon>Actinomycetes</taxon>
        <taxon>Catenulisporales</taxon>
        <taxon>Actinospicaceae</taxon>
        <taxon>Actinocrinis</taxon>
    </lineage>
</organism>
<evidence type="ECO:0000256" key="1">
    <source>
        <dbReference type="ARBA" id="ARBA00001917"/>
    </source>
</evidence>
<dbReference type="RefSeq" id="WP_211468632.1">
    <property type="nucleotide sequence ID" value="NZ_JAGSXH010000046.1"/>
</dbReference>
<dbReference type="GO" id="GO:0005737">
    <property type="term" value="C:cytoplasm"/>
    <property type="evidence" value="ECO:0007669"/>
    <property type="project" value="InterPro"/>
</dbReference>
<dbReference type="PANTHER" id="PTHR48109:SF3">
    <property type="entry name" value="SLL0744 PROTEIN"/>
    <property type="match status" value="1"/>
</dbReference>
<accession>A0A8J8BDK8</accession>
<proteinExistence type="predicted"/>
<dbReference type="PANTHER" id="PTHR48109">
    <property type="entry name" value="DIHYDROOROTATE DEHYDROGENASE (QUINONE), MITOCHONDRIAL-RELATED"/>
    <property type="match status" value="1"/>
</dbReference>
<dbReference type="InterPro" id="IPR013785">
    <property type="entry name" value="Aldolase_TIM"/>
</dbReference>
<dbReference type="UniPathway" id="UPA00070"/>
<dbReference type="InterPro" id="IPR005720">
    <property type="entry name" value="Dihydroorotate_DH_cat"/>
</dbReference>
<reference evidence="8" key="1">
    <citation type="submission" date="2021-04" db="EMBL/GenBank/DDBJ databases">
        <title>Genome based classification of Actinospica acidithermotolerans sp. nov., an actinobacterium isolated from an Indonesian hot spring.</title>
        <authorList>
            <person name="Kusuma A.B."/>
            <person name="Putra K.E."/>
            <person name="Nafisah S."/>
            <person name="Loh J."/>
            <person name="Nouioui I."/>
            <person name="Goodfellow M."/>
        </authorList>
    </citation>
    <scope>NUCLEOTIDE SEQUENCE</scope>
    <source>
        <strain evidence="8">DSM 45618</strain>
    </source>
</reference>
<evidence type="ECO:0000256" key="2">
    <source>
        <dbReference type="ARBA" id="ARBA00004725"/>
    </source>
</evidence>
<dbReference type="SUPFAM" id="SSF51395">
    <property type="entry name" value="FMN-linked oxidoreductases"/>
    <property type="match status" value="1"/>
</dbReference>
<name>A0A8J8BDK8_9ACTN</name>
<dbReference type="InterPro" id="IPR050074">
    <property type="entry name" value="DHO_dehydrogenase"/>
</dbReference>
<protein>
    <submittedName>
        <fullName evidence="8">Dihydroorotate dehydrogenase-like protein</fullName>
    </submittedName>
</protein>
<dbReference type="PIRSF" id="PIRSF000164">
    <property type="entry name" value="DHO_oxidase"/>
    <property type="match status" value="1"/>
</dbReference>
<evidence type="ECO:0000259" key="7">
    <source>
        <dbReference type="Pfam" id="PF01180"/>
    </source>
</evidence>
<dbReference type="Pfam" id="PF01180">
    <property type="entry name" value="DHO_dh"/>
    <property type="match status" value="1"/>
</dbReference>
<dbReference type="GO" id="GO:0006207">
    <property type="term" value="P:'de novo' pyrimidine nucleobase biosynthetic process"/>
    <property type="evidence" value="ECO:0007669"/>
    <property type="project" value="TreeGrafter"/>
</dbReference>
<evidence type="ECO:0000313" key="8">
    <source>
        <dbReference type="EMBL" id="MBS2964266.1"/>
    </source>
</evidence>
<comment type="caution">
    <text evidence="8">The sequence shown here is derived from an EMBL/GenBank/DDBJ whole genome shotgun (WGS) entry which is preliminary data.</text>
</comment>
<evidence type="ECO:0000256" key="5">
    <source>
        <dbReference type="ARBA" id="ARBA00022975"/>
    </source>
</evidence>
<dbReference type="AlphaFoldDB" id="A0A8J8BDK8"/>
<keyword evidence="4" id="KW-0288">FMN</keyword>
<sequence length="346" mass="35821">MDLTTRYLGLQLRNPIVASAGPLAGTVAGVRRLADAGAAAVVLPSLFEEQLLREPGGEAEHTVLGTDDLAATLDYLPPGGQRHGPRGYLELIRKSAASVGVPVIASLNGFTTGGWTDYAAAMQEAGAAAIELNLYFPQADPLMSGQEVELRHVEVLTTVKAAVSIPVAVKIGPAFSSPGQMAMRLDHAGADGLVLFNRFMQVGVDAETLSVNAAFELSRPADAAVARAWIARLRGRVKASLAASSGVDQAGDVAAYLLAGADVVMTTSALLRHGPEHIGTLLDGLSAWMGRKGFTGLVQVRGMLADAAAGIGAQDVAGRGVVPEEQQRAAYLNALQKATSLYGPHA</sequence>
<comment type="cofactor">
    <cofactor evidence="1">
        <name>FMN</name>
        <dbReference type="ChEBI" id="CHEBI:58210"/>
    </cofactor>
</comment>
<dbReference type="Proteomes" id="UP000677913">
    <property type="component" value="Unassembled WGS sequence"/>
</dbReference>
<dbReference type="EMBL" id="JAGSXH010000046">
    <property type="protein sequence ID" value="MBS2964266.1"/>
    <property type="molecule type" value="Genomic_DNA"/>
</dbReference>
<dbReference type="Gene3D" id="3.20.20.70">
    <property type="entry name" value="Aldolase class I"/>
    <property type="match status" value="1"/>
</dbReference>
<evidence type="ECO:0000313" key="9">
    <source>
        <dbReference type="Proteomes" id="UP000677913"/>
    </source>
</evidence>
<evidence type="ECO:0000256" key="3">
    <source>
        <dbReference type="ARBA" id="ARBA00022630"/>
    </source>
</evidence>
<keyword evidence="9" id="KW-1185">Reference proteome</keyword>
<dbReference type="InterPro" id="IPR012135">
    <property type="entry name" value="Dihydroorotate_DH_1_2"/>
</dbReference>
<gene>
    <name evidence="8" type="ORF">KGA66_14495</name>
</gene>
<evidence type="ECO:0000256" key="6">
    <source>
        <dbReference type="ARBA" id="ARBA00023002"/>
    </source>
</evidence>